<keyword evidence="1" id="KW-1133">Transmembrane helix</keyword>
<evidence type="ECO:0000313" key="3">
    <source>
        <dbReference type="Proteomes" id="UP000464751"/>
    </source>
</evidence>
<feature type="transmembrane region" description="Helical" evidence="1">
    <location>
        <begin position="6"/>
        <end position="38"/>
    </location>
</feature>
<evidence type="ECO:0000256" key="1">
    <source>
        <dbReference type="SAM" id="Phobius"/>
    </source>
</evidence>
<sequence length="484" mass="49822">MGLLGILVGLGVLIFLAFRGWSVLLLAPIAALIAAGFAGEPLLAHWTQTFMGSAARFVAQFFPLFLLGALFGKLMDDSGSVTSIANFMTDRLGPSRAMLAVVLAGALVTYGGVSLFVAFFVLAPMGLALFRAAGIPRRLMPAAIALGTSTFTMSALPGTPSIQNAIPMPFFGTTPFAAPGLGIIASAIMLGFGLWWLNSAERRARTAGESFGDEAPAPVDAAAEDPLVRERATTAHEFDPVEIHNGAHAYTNPAPLLAMLPLTVVVVVNLLMSLVVLPRLDVSYLAEARFGPTSLAAVGGVWSVATALLAAILTVIAINYRRFPGLRSTIDAGANASVLPIFSVASLVGFGAVVAAMPAFEVVRDWVLGIEGGPLVSLAFATNILAALTGSASGGLTIALDSLGPTYMQIAAQIGLDPALMHRVAVIGSGTLDSLPHNGAVVTLLAVCGTTHKQSYFDIVMVGIVGAIIALVAVIAIGSIMGSF</sequence>
<protein>
    <submittedName>
        <fullName evidence="2">GntP family permease</fullName>
    </submittedName>
</protein>
<name>A0A6P1YK16_9HYPH</name>
<accession>A0A6P1YK16</accession>
<feature type="transmembrane region" description="Helical" evidence="1">
    <location>
        <begin position="50"/>
        <end position="71"/>
    </location>
</feature>
<reference evidence="2 3" key="1">
    <citation type="submission" date="2020-02" db="EMBL/GenBank/DDBJ databases">
        <authorList>
            <person name="Li G."/>
        </authorList>
    </citation>
    <scope>NUCLEOTIDE SEQUENCE [LARGE SCALE GENOMIC DNA]</scope>
    <source>
        <strain evidence="2 3">DSM 102029</strain>
    </source>
</reference>
<dbReference type="EMBL" id="CP048630">
    <property type="protein sequence ID" value="QIB33639.1"/>
    <property type="molecule type" value="Genomic_DNA"/>
</dbReference>
<dbReference type="PANTHER" id="PTHR30354:SF7">
    <property type="entry name" value="BLL7963 PROTEIN"/>
    <property type="match status" value="1"/>
</dbReference>
<dbReference type="Proteomes" id="UP000464751">
    <property type="component" value="Chromosome"/>
</dbReference>
<feature type="transmembrane region" description="Helical" evidence="1">
    <location>
        <begin position="256"/>
        <end position="277"/>
    </location>
</feature>
<dbReference type="GO" id="GO:0005886">
    <property type="term" value="C:plasma membrane"/>
    <property type="evidence" value="ECO:0007669"/>
    <property type="project" value="TreeGrafter"/>
</dbReference>
<keyword evidence="1" id="KW-0472">Membrane</keyword>
<feature type="transmembrane region" description="Helical" evidence="1">
    <location>
        <begin position="97"/>
        <end position="127"/>
    </location>
</feature>
<organism evidence="2 3">
    <name type="scientific">Ancylobacter pratisalsi</name>
    <dbReference type="NCBI Taxonomy" id="1745854"/>
    <lineage>
        <taxon>Bacteria</taxon>
        <taxon>Pseudomonadati</taxon>
        <taxon>Pseudomonadota</taxon>
        <taxon>Alphaproteobacteria</taxon>
        <taxon>Hyphomicrobiales</taxon>
        <taxon>Xanthobacteraceae</taxon>
        <taxon>Ancylobacter</taxon>
    </lineage>
</organism>
<dbReference type="PANTHER" id="PTHR30354">
    <property type="entry name" value="GNT FAMILY GLUCONATE TRANSPORTER"/>
    <property type="match status" value="1"/>
</dbReference>
<feature type="transmembrane region" description="Helical" evidence="1">
    <location>
        <begin position="139"/>
        <end position="156"/>
    </location>
</feature>
<dbReference type="AlphaFoldDB" id="A0A6P1YK16"/>
<feature type="transmembrane region" description="Helical" evidence="1">
    <location>
        <begin position="459"/>
        <end position="481"/>
    </location>
</feature>
<feature type="transmembrane region" description="Helical" evidence="1">
    <location>
        <begin position="380"/>
        <end position="400"/>
    </location>
</feature>
<proteinExistence type="predicted"/>
<dbReference type="Pfam" id="PF02447">
    <property type="entry name" value="GntP_permease"/>
    <property type="match status" value="1"/>
</dbReference>
<keyword evidence="3" id="KW-1185">Reference proteome</keyword>
<gene>
    <name evidence="2" type="ORF">G3A50_07940</name>
</gene>
<feature type="transmembrane region" description="Helical" evidence="1">
    <location>
        <begin position="297"/>
        <end position="318"/>
    </location>
</feature>
<dbReference type="RefSeq" id="WP_163074734.1">
    <property type="nucleotide sequence ID" value="NZ_CP048630.1"/>
</dbReference>
<feature type="transmembrane region" description="Helical" evidence="1">
    <location>
        <begin position="176"/>
        <end position="197"/>
    </location>
</feature>
<feature type="transmembrane region" description="Helical" evidence="1">
    <location>
        <begin position="338"/>
        <end position="360"/>
    </location>
</feature>
<keyword evidence="1" id="KW-0812">Transmembrane</keyword>
<dbReference type="InterPro" id="IPR003474">
    <property type="entry name" value="Glcn_transporter"/>
</dbReference>
<dbReference type="GO" id="GO:0015128">
    <property type="term" value="F:gluconate transmembrane transporter activity"/>
    <property type="evidence" value="ECO:0007669"/>
    <property type="project" value="InterPro"/>
</dbReference>
<dbReference type="KEGG" id="apra:G3A50_07940"/>
<evidence type="ECO:0000313" key="2">
    <source>
        <dbReference type="EMBL" id="QIB33639.1"/>
    </source>
</evidence>